<dbReference type="OrthoDB" id="302705at2759"/>
<reference evidence="13" key="1">
    <citation type="submission" date="2022-11" db="EMBL/GenBank/DDBJ databases">
        <authorList>
            <person name="Petersen C."/>
        </authorList>
    </citation>
    <scope>NUCLEOTIDE SEQUENCE</scope>
    <source>
        <strain evidence="13">IBT 22155</strain>
    </source>
</reference>
<evidence type="ECO:0000256" key="7">
    <source>
        <dbReference type="ARBA" id="ARBA00022989"/>
    </source>
</evidence>
<dbReference type="GO" id="GO:0006487">
    <property type="term" value="P:protein N-linked glycosylation"/>
    <property type="evidence" value="ECO:0007669"/>
    <property type="project" value="UniProtKB-UniRule"/>
</dbReference>
<comment type="similarity">
    <text evidence="3 11">Belongs to the dolichyldiphosphatase family.</text>
</comment>
<dbReference type="PANTHER" id="PTHR11247:SF1">
    <property type="entry name" value="DOLICHYLDIPHOSPHATASE 1"/>
    <property type="match status" value="1"/>
</dbReference>
<evidence type="ECO:0000256" key="5">
    <source>
        <dbReference type="ARBA" id="ARBA00022801"/>
    </source>
</evidence>
<dbReference type="InterPro" id="IPR000326">
    <property type="entry name" value="PAP2/HPO"/>
</dbReference>
<keyword evidence="6 11" id="KW-0256">Endoplasmic reticulum</keyword>
<evidence type="ECO:0000256" key="3">
    <source>
        <dbReference type="ARBA" id="ARBA00005518"/>
    </source>
</evidence>
<comment type="catalytic activity">
    <reaction evidence="10 11">
        <text>a di-trans,poly-cis-dolichyl diphosphate + H2O = a di-trans,poly-cis-dolichyl phosphate + phosphate + H(+)</text>
        <dbReference type="Rhea" id="RHEA:14385"/>
        <dbReference type="Rhea" id="RHEA-COMP:19498"/>
        <dbReference type="Rhea" id="RHEA-COMP:19506"/>
        <dbReference type="ChEBI" id="CHEBI:15377"/>
        <dbReference type="ChEBI" id="CHEBI:15378"/>
        <dbReference type="ChEBI" id="CHEBI:43474"/>
        <dbReference type="ChEBI" id="CHEBI:57497"/>
        <dbReference type="ChEBI" id="CHEBI:57683"/>
        <dbReference type="EC" id="3.6.1.43"/>
    </reaction>
</comment>
<comment type="subcellular location">
    <subcellularLocation>
        <location evidence="1 11">Endoplasmic reticulum membrane</location>
        <topology evidence="1 11">Multi-pass membrane protein</topology>
    </subcellularLocation>
</comment>
<dbReference type="Gene3D" id="1.20.144.10">
    <property type="entry name" value="Phosphatidic acid phosphatase type 2/haloperoxidase"/>
    <property type="match status" value="1"/>
</dbReference>
<accession>A0A9W9H623</accession>
<sequence>MEDTPLASLSLTHVHYNPNDQLSYASAWMALVPQALCVSYATLIWSTREVEVIMMFVGQMGSEVLNLVLKRVIKEERPKEMFGKGYGMPSSHAQFMTFFSVYLTFFLLFRHSQASASSYPNVAVLLRVLVMLALCIGAAAVAASRIYLNYHTPKQVLAGCAAGFVCACGWFMITSLLRRSKWIEWTLDTTISRLIRVRDLVVSEDLAEAGWQRWESQRLKRRGLSNGKKSE</sequence>
<dbReference type="EMBL" id="JAPQKL010000003">
    <property type="protein sequence ID" value="KAJ5139352.1"/>
    <property type="molecule type" value="Genomic_DNA"/>
</dbReference>
<dbReference type="InterPro" id="IPR039667">
    <property type="entry name" value="Dolichyldiphosphatase_PAP2"/>
</dbReference>
<reference evidence="13" key="2">
    <citation type="journal article" date="2023" name="IMA Fungus">
        <title>Comparative genomic study of the Penicillium genus elucidates a diverse pangenome and 15 lateral gene transfer events.</title>
        <authorList>
            <person name="Petersen C."/>
            <person name="Sorensen T."/>
            <person name="Nielsen M.R."/>
            <person name="Sondergaard T.E."/>
            <person name="Sorensen J.L."/>
            <person name="Fitzpatrick D.A."/>
            <person name="Frisvad J.C."/>
            <person name="Nielsen K.L."/>
        </authorList>
    </citation>
    <scope>NUCLEOTIDE SEQUENCE</scope>
    <source>
        <strain evidence="13">IBT 22155</strain>
    </source>
</reference>
<dbReference type="RefSeq" id="XP_056524001.1">
    <property type="nucleotide sequence ID" value="XM_056664944.1"/>
</dbReference>
<feature type="transmembrane region" description="Helical" evidence="11">
    <location>
        <begin position="93"/>
        <end position="110"/>
    </location>
</feature>
<evidence type="ECO:0000259" key="12">
    <source>
        <dbReference type="SMART" id="SM00014"/>
    </source>
</evidence>
<organism evidence="13 14">
    <name type="scientific">Penicillium bovifimosum</name>
    <dbReference type="NCBI Taxonomy" id="126998"/>
    <lineage>
        <taxon>Eukaryota</taxon>
        <taxon>Fungi</taxon>
        <taxon>Dikarya</taxon>
        <taxon>Ascomycota</taxon>
        <taxon>Pezizomycotina</taxon>
        <taxon>Eurotiomycetes</taxon>
        <taxon>Eurotiomycetidae</taxon>
        <taxon>Eurotiales</taxon>
        <taxon>Aspergillaceae</taxon>
        <taxon>Penicillium</taxon>
    </lineage>
</organism>
<dbReference type="EC" id="3.6.1.43" evidence="11"/>
<keyword evidence="4 11" id="KW-0812">Transmembrane</keyword>
<protein>
    <recommendedName>
        <fullName evidence="11">Dolichyldiphosphatase</fullName>
        <ecNumber evidence="11">3.6.1.43</ecNumber>
    </recommendedName>
</protein>
<evidence type="ECO:0000256" key="8">
    <source>
        <dbReference type="ARBA" id="ARBA00023136"/>
    </source>
</evidence>
<keyword evidence="7 11" id="KW-1133">Transmembrane helix</keyword>
<evidence type="ECO:0000256" key="11">
    <source>
        <dbReference type="RuleBase" id="RU367078"/>
    </source>
</evidence>
<dbReference type="SUPFAM" id="SSF48317">
    <property type="entry name" value="Acid phosphatase/Vanadium-dependent haloperoxidase"/>
    <property type="match status" value="1"/>
</dbReference>
<feature type="domain" description="Phosphatidic acid phosphatase type 2/haloperoxidase" evidence="12">
    <location>
        <begin position="52"/>
        <end position="171"/>
    </location>
</feature>
<evidence type="ECO:0000256" key="9">
    <source>
        <dbReference type="ARBA" id="ARBA00024907"/>
    </source>
</evidence>
<gene>
    <name evidence="13" type="ORF">N7515_004200</name>
</gene>
<proteinExistence type="inferred from homology"/>
<dbReference type="FunFam" id="1.20.144.10:FF:000003">
    <property type="entry name" value="Dolichyldiphosphatase 1"/>
    <property type="match status" value="1"/>
</dbReference>
<dbReference type="GO" id="GO:0008610">
    <property type="term" value="P:lipid biosynthetic process"/>
    <property type="evidence" value="ECO:0007669"/>
    <property type="project" value="TreeGrafter"/>
</dbReference>
<comment type="function">
    <text evidence="9 11">Required for efficient N-glycosylation. Necessary for maintaining optimal levels of dolichol-linked oligosaccharides. Hydrolyzes dolichyl pyrophosphate at a very high rate and dolichyl monophosphate at a much lower rate. Does not act on phosphatidate.</text>
</comment>
<dbReference type="InterPro" id="IPR036938">
    <property type="entry name" value="PAP2/HPO_sf"/>
</dbReference>
<keyword evidence="8 11" id="KW-0472">Membrane</keyword>
<evidence type="ECO:0000313" key="14">
    <source>
        <dbReference type="Proteomes" id="UP001149079"/>
    </source>
</evidence>
<evidence type="ECO:0000256" key="1">
    <source>
        <dbReference type="ARBA" id="ARBA00004477"/>
    </source>
</evidence>
<feature type="transmembrane region" description="Helical" evidence="11">
    <location>
        <begin position="122"/>
        <end position="144"/>
    </location>
</feature>
<evidence type="ECO:0000313" key="13">
    <source>
        <dbReference type="EMBL" id="KAJ5139352.1"/>
    </source>
</evidence>
<comment type="pathway">
    <text evidence="2 11">Protein modification; protein glycosylation.</text>
</comment>
<evidence type="ECO:0000256" key="10">
    <source>
        <dbReference type="ARBA" id="ARBA00047349"/>
    </source>
</evidence>
<dbReference type="SMART" id="SM00014">
    <property type="entry name" value="acidPPc"/>
    <property type="match status" value="1"/>
</dbReference>
<name>A0A9W9H623_9EURO</name>
<feature type="transmembrane region" description="Helical" evidence="11">
    <location>
        <begin position="156"/>
        <end position="177"/>
    </location>
</feature>
<dbReference type="GeneID" id="81404114"/>
<dbReference type="AlphaFoldDB" id="A0A9W9H623"/>
<dbReference type="Pfam" id="PF01569">
    <property type="entry name" value="PAP2"/>
    <property type="match status" value="1"/>
</dbReference>
<dbReference type="CDD" id="cd03382">
    <property type="entry name" value="PAP2_dolichyldiphosphatase"/>
    <property type="match status" value="1"/>
</dbReference>
<keyword evidence="5 11" id="KW-0378">Hydrolase</keyword>
<evidence type="ECO:0000256" key="6">
    <source>
        <dbReference type="ARBA" id="ARBA00022824"/>
    </source>
</evidence>
<dbReference type="Proteomes" id="UP001149079">
    <property type="component" value="Unassembled WGS sequence"/>
</dbReference>
<comment type="caution">
    <text evidence="13">The sequence shown here is derived from an EMBL/GenBank/DDBJ whole genome shotgun (WGS) entry which is preliminary data.</text>
</comment>
<evidence type="ECO:0000256" key="4">
    <source>
        <dbReference type="ARBA" id="ARBA00022692"/>
    </source>
</evidence>
<keyword evidence="14" id="KW-1185">Reference proteome</keyword>
<dbReference type="GO" id="GO:0047874">
    <property type="term" value="F:dolichyldiphosphatase activity"/>
    <property type="evidence" value="ECO:0007669"/>
    <property type="project" value="UniProtKB-UniRule"/>
</dbReference>
<dbReference type="PANTHER" id="PTHR11247">
    <property type="entry name" value="PALMITOYL-PROTEIN THIOESTERASE/DOLICHYLDIPHOSPHATASE 1"/>
    <property type="match status" value="1"/>
</dbReference>
<dbReference type="GO" id="GO:0005789">
    <property type="term" value="C:endoplasmic reticulum membrane"/>
    <property type="evidence" value="ECO:0007669"/>
    <property type="project" value="UniProtKB-SubCell"/>
</dbReference>
<evidence type="ECO:0000256" key="2">
    <source>
        <dbReference type="ARBA" id="ARBA00004922"/>
    </source>
</evidence>